<evidence type="ECO:0000256" key="7">
    <source>
        <dbReference type="ARBA" id="ARBA00023136"/>
    </source>
</evidence>
<evidence type="ECO:0000313" key="11">
    <source>
        <dbReference type="Proteomes" id="UP000606172"/>
    </source>
</evidence>
<keyword evidence="6 9" id="KW-1133">Transmembrane helix</keyword>
<dbReference type="EMBL" id="BOOW01000050">
    <property type="protein sequence ID" value="GII96806.1"/>
    <property type="molecule type" value="Genomic_DNA"/>
</dbReference>
<name>A0A919RQX2_9ACTN</name>
<dbReference type="Pfam" id="PF03023">
    <property type="entry name" value="MurJ"/>
    <property type="match status" value="1"/>
</dbReference>
<dbReference type="PANTHER" id="PTHR47019">
    <property type="entry name" value="LIPID II FLIPPASE MURJ"/>
    <property type="match status" value="1"/>
</dbReference>
<evidence type="ECO:0000256" key="4">
    <source>
        <dbReference type="ARBA" id="ARBA00022960"/>
    </source>
</evidence>
<dbReference type="AlphaFoldDB" id="A0A919RQX2"/>
<dbReference type="GO" id="GO:0034204">
    <property type="term" value="P:lipid translocation"/>
    <property type="evidence" value="ECO:0007669"/>
    <property type="project" value="TreeGrafter"/>
</dbReference>
<keyword evidence="4" id="KW-0133">Cell shape</keyword>
<dbReference type="GO" id="GO:0009252">
    <property type="term" value="P:peptidoglycan biosynthetic process"/>
    <property type="evidence" value="ECO:0007669"/>
    <property type="project" value="UniProtKB-KW"/>
</dbReference>
<feature type="transmembrane region" description="Helical" evidence="9">
    <location>
        <begin position="123"/>
        <end position="143"/>
    </location>
</feature>
<dbReference type="InterPro" id="IPR004268">
    <property type="entry name" value="MurJ"/>
</dbReference>
<evidence type="ECO:0000256" key="3">
    <source>
        <dbReference type="ARBA" id="ARBA00022692"/>
    </source>
</evidence>
<evidence type="ECO:0000256" key="1">
    <source>
        <dbReference type="ARBA" id="ARBA00004651"/>
    </source>
</evidence>
<dbReference type="GO" id="GO:0015648">
    <property type="term" value="F:lipid-linked peptidoglycan transporter activity"/>
    <property type="evidence" value="ECO:0007669"/>
    <property type="project" value="TreeGrafter"/>
</dbReference>
<feature type="compositionally biased region" description="Low complexity" evidence="8">
    <location>
        <begin position="14"/>
        <end position="25"/>
    </location>
</feature>
<protein>
    <recommendedName>
        <fullName evidence="12">Peptidoglycan lipid II flippase</fullName>
    </recommendedName>
</protein>
<dbReference type="GO" id="GO:0008360">
    <property type="term" value="P:regulation of cell shape"/>
    <property type="evidence" value="ECO:0007669"/>
    <property type="project" value="UniProtKB-KW"/>
</dbReference>
<keyword evidence="11" id="KW-1185">Reference proteome</keyword>
<feature type="transmembrane region" description="Helical" evidence="9">
    <location>
        <begin position="496"/>
        <end position="519"/>
    </location>
</feature>
<dbReference type="CDD" id="cd13123">
    <property type="entry name" value="MATE_MurJ_like"/>
    <property type="match status" value="1"/>
</dbReference>
<evidence type="ECO:0000256" key="2">
    <source>
        <dbReference type="ARBA" id="ARBA00022475"/>
    </source>
</evidence>
<feature type="transmembrane region" description="Helical" evidence="9">
    <location>
        <begin position="196"/>
        <end position="215"/>
    </location>
</feature>
<dbReference type="NCBIfam" id="TIGR01695">
    <property type="entry name" value="murJ_mviN"/>
    <property type="match status" value="1"/>
</dbReference>
<evidence type="ECO:0000256" key="6">
    <source>
        <dbReference type="ARBA" id="ARBA00022989"/>
    </source>
</evidence>
<dbReference type="GO" id="GO:0005886">
    <property type="term" value="C:plasma membrane"/>
    <property type="evidence" value="ECO:0007669"/>
    <property type="project" value="UniProtKB-SubCell"/>
</dbReference>
<accession>A0A919RQX2</accession>
<proteinExistence type="predicted"/>
<evidence type="ECO:0000256" key="8">
    <source>
        <dbReference type="SAM" id="MobiDB-lite"/>
    </source>
</evidence>
<feature type="transmembrane region" description="Helical" evidence="9">
    <location>
        <begin position="227"/>
        <end position="249"/>
    </location>
</feature>
<dbReference type="PRINTS" id="PR01806">
    <property type="entry name" value="VIRFACTRMVIN"/>
</dbReference>
<evidence type="ECO:0000256" key="9">
    <source>
        <dbReference type="SAM" id="Phobius"/>
    </source>
</evidence>
<dbReference type="PANTHER" id="PTHR47019:SF1">
    <property type="entry name" value="LIPID II FLIPPASE MURJ"/>
    <property type="match status" value="1"/>
</dbReference>
<feature type="region of interest" description="Disordered" evidence="8">
    <location>
        <begin position="1"/>
        <end position="32"/>
    </location>
</feature>
<dbReference type="InterPro" id="IPR051050">
    <property type="entry name" value="Lipid_II_flippase_MurJ/MviN"/>
</dbReference>
<feature type="transmembrane region" description="Helical" evidence="9">
    <location>
        <begin position="163"/>
        <end position="184"/>
    </location>
</feature>
<keyword evidence="3 9" id="KW-0812">Transmembrane</keyword>
<keyword evidence="7 9" id="KW-0472">Membrane</keyword>
<evidence type="ECO:0008006" key="12">
    <source>
        <dbReference type="Google" id="ProtNLM"/>
    </source>
</evidence>
<organism evidence="10 11">
    <name type="scientific">Sinosporangium siamense</name>
    <dbReference type="NCBI Taxonomy" id="1367973"/>
    <lineage>
        <taxon>Bacteria</taxon>
        <taxon>Bacillati</taxon>
        <taxon>Actinomycetota</taxon>
        <taxon>Actinomycetes</taxon>
        <taxon>Streptosporangiales</taxon>
        <taxon>Streptosporangiaceae</taxon>
        <taxon>Sinosporangium</taxon>
    </lineage>
</organism>
<feature type="transmembrane region" description="Helical" evidence="9">
    <location>
        <begin position="401"/>
        <end position="422"/>
    </location>
</feature>
<feature type="transmembrane region" description="Helical" evidence="9">
    <location>
        <begin position="525"/>
        <end position="545"/>
    </location>
</feature>
<keyword evidence="5" id="KW-0573">Peptidoglycan synthesis</keyword>
<feature type="transmembrane region" description="Helical" evidence="9">
    <location>
        <begin position="49"/>
        <end position="71"/>
    </location>
</feature>
<dbReference type="Proteomes" id="UP000606172">
    <property type="component" value="Unassembled WGS sequence"/>
</dbReference>
<comment type="caution">
    <text evidence="10">The sequence shown here is derived from an EMBL/GenBank/DDBJ whole genome shotgun (WGS) entry which is preliminary data.</text>
</comment>
<evidence type="ECO:0000313" key="10">
    <source>
        <dbReference type="EMBL" id="GII96806.1"/>
    </source>
</evidence>
<feature type="transmembrane region" description="Helical" evidence="9">
    <location>
        <begin position="318"/>
        <end position="339"/>
    </location>
</feature>
<evidence type="ECO:0000256" key="5">
    <source>
        <dbReference type="ARBA" id="ARBA00022984"/>
    </source>
</evidence>
<feature type="transmembrane region" description="Helical" evidence="9">
    <location>
        <begin position="434"/>
        <end position="456"/>
    </location>
</feature>
<reference evidence="10" key="1">
    <citation type="submission" date="2021-01" db="EMBL/GenBank/DDBJ databases">
        <title>Whole genome shotgun sequence of Sinosporangium siamense NBRC 109515.</title>
        <authorList>
            <person name="Komaki H."/>
            <person name="Tamura T."/>
        </authorList>
    </citation>
    <scope>NUCLEOTIDE SEQUENCE</scope>
    <source>
        <strain evidence="10">NBRC 109515</strain>
    </source>
</reference>
<feature type="transmembrane region" description="Helical" evidence="9">
    <location>
        <begin position="360"/>
        <end position="381"/>
    </location>
</feature>
<dbReference type="RefSeq" id="WP_380659712.1">
    <property type="nucleotide sequence ID" value="NZ_JBHLZQ010000041.1"/>
</dbReference>
<keyword evidence="2" id="KW-1003">Cell membrane</keyword>
<feature type="transmembrane region" description="Helical" evidence="9">
    <location>
        <begin position="462"/>
        <end position="484"/>
    </location>
</feature>
<feature type="transmembrane region" description="Helical" evidence="9">
    <location>
        <begin position="83"/>
        <end position="103"/>
    </location>
</feature>
<comment type="subcellular location">
    <subcellularLocation>
        <location evidence="1">Cell membrane</location>
        <topology evidence="1">Multi-pass membrane protein</topology>
    </subcellularLocation>
</comment>
<sequence length="571" mass="58730">MEQRSRIAALDQQEAATSSESKASAPMRGGTPTPTGFLRSGAVMALGTLASRVTGLARTLVLAAALGTQLLGDAYITANTIPFSLYDLMLGGLMTGVLVPLLIKRRRGDEDDGRATEQRLCTVLLIALTVLTAAAIACAPWLMRLYADGFTPAQADVSVLLARWLLAQVFLVGVSGLCNALLNARGRFGVAAWAPVLNNLVVVAIGTAFFLAVGPGAEPEQLSGQEIALLGAGTVAGMLIQVVVLVVALTRAGFRRRLRLDLAGSGLGEAVRAGGWMLAYVCCTQLGFVLTANLANRAGAVSATAAAGTGAGLSSYNYAYQLFQLPYAVIGVSLITALLPKMSAHVADGRLDDLRTEFHAGARLAALAMIPASLALAMLAAPLAQLVFARGATSAADAATIGHILVVLALGLPLFTLFQLMLRVFYALGDTRTPALLAAANLCVHAIVAVSASALLPADRVVVGIAAGLMCSYGSGCVIAGVVLRRRVSGFSIGPIAGLLARLYVAATPLIGAGVLAAWSSADRGALIAFLAIAGACLLGLPPAYMAARALGVREVDPLLSGAWRRLRGRQ</sequence>
<gene>
    <name evidence="10" type="ORF">Ssi02_70370</name>
</gene>